<reference evidence="8 9" key="1">
    <citation type="submission" date="2023-01" db="EMBL/GenBank/DDBJ databases">
        <title>Novel diversity within Roseofilum (Cyanobacteria; Desertifilaceae) from marine benthic mats with descriptions of four novel species.</title>
        <authorList>
            <person name="Wang Y."/>
            <person name="Berthold D.E."/>
            <person name="Hu J."/>
            <person name="Lefler F.W."/>
            <person name="Laughinghouse H.D. IV."/>
        </authorList>
    </citation>
    <scope>NUCLEOTIDE SEQUENCE [LARGE SCALE GENOMIC DNA]</scope>
    <source>
        <strain evidence="8 9">BLCC-M143</strain>
    </source>
</reference>
<accession>A0ABT7BRT6</accession>
<keyword evidence="3 5" id="KW-1133">Transmembrane helix</keyword>
<evidence type="ECO:0000259" key="6">
    <source>
        <dbReference type="Pfam" id="PF05154"/>
    </source>
</evidence>
<evidence type="ECO:0000256" key="5">
    <source>
        <dbReference type="SAM" id="Phobius"/>
    </source>
</evidence>
<dbReference type="Pfam" id="PF05154">
    <property type="entry name" value="TM2"/>
    <property type="match status" value="1"/>
</dbReference>
<evidence type="ECO:0000259" key="7">
    <source>
        <dbReference type="Pfam" id="PF09851"/>
    </source>
</evidence>
<dbReference type="InterPro" id="IPR007829">
    <property type="entry name" value="TM2"/>
</dbReference>
<dbReference type="Proteomes" id="UP001232992">
    <property type="component" value="Unassembled WGS sequence"/>
</dbReference>
<evidence type="ECO:0000313" key="8">
    <source>
        <dbReference type="EMBL" id="MDJ1181904.1"/>
    </source>
</evidence>
<keyword evidence="2 5" id="KW-0812">Transmembrane</keyword>
<organism evidence="8 9">
    <name type="scientific">Roseofilum casamattae BLCC-M143</name>
    <dbReference type="NCBI Taxonomy" id="3022442"/>
    <lineage>
        <taxon>Bacteria</taxon>
        <taxon>Bacillati</taxon>
        <taxon>Cyanobacteriota</taxon>
        <taxon>Cyanophyceae</taxon>
        <taxon>Desertifilales</taxon>
        <taxon>Desertifilaceae</taxon>
        <taxon>Roseofilum</taxon>
        <taxon>Roseofilum casamattae</taxon>
    </lineage>
</organism>
<evidence type="ECO:0000313" key="9">
    <source>
        <dbReference type="Proteomes" id="UP001232992"/>
    </source>
</evidence>
<proteinExistence type="predicted"/>
<feature type="domain" description="TM2" evidence="6">
    <location>
        <begin position="20"/>
        <end position="57"/>
    </location>
</feature>
<dbReference type="InterPro" id="IPR018649">
    <property type="entry name" value="SHOCT"/>
</dbReference>
<evidence type="ECO:0000256" key="1">
    <source>
        <dbReference type="ARBA" id="ARBA00004141"/>
    </source>
</evidence>
<sequence>MLSKQRSRKVGIVLASAGALIPIAGFHKFYLGQPRWGLVYLLLSWTPIPHVASAIEAVWYLVQDDEEFQEHVHDSEFSIPGVKLPDMPDINIPDLKLPDIPWEQFWPRKKAGASEPISDRVENVAEALRQLEQLRQEGLISEYEFEQKRRALLDKIG</sequence>
<comment type="caution">
    <text evidence="8">The sequence shown here is derived from an EMBL/GenBank/DDBJ whole genome shotgun (WGS) entry which is preliminary data.</text>
</comment>
<keyword evidence="9" id="KW-1185">Reference proteome</keyword>
<dbReference type="Pfam" id="PF09851">
    <property type="entry name" value="SHOCT"/>
    <property type="match status" value="1"/>
</dbReference>
<evidence type="ECO:0000256" key="3">
    <source>
        <dbReference type="ARBA" id="ARBA00022989"/>
    </source>
</evidence>
<name>A0ABT7BRT6_9CYAN</name>
<evidence type="ECO:0000256" key="4">
    <source>
        <dbReference type="ARBA" id="ARBA00023136"/>
    </source>
</evidence>
<gene>
    <name evidence="8" type="ORF">PMH09_01730</name>
</gene>
<protein>
    <submittedName>
        <fullName evidence="8">NINE protein</fullName>
    </submittedName>
</protein>
<feature type="domain" description="SHOCT" evidence="7">
    <location>
        <begin position="126"/>
        <end position="153"/>
    </location>
</feature>
<evidence type="ECO:0000256" key="2">
    <source>
        <dbReference type="ARBA" id="ARBA00022692"/>
    </source>
</evidence>
<keyword evidence="4 5" id="KW-0472">Membrane</keyword>
<dbReference type="EMBL" id="JAQOSQ010000001">
    <property type="protein sequence ID" value="MDJ1181904.1"/>
    <property type="molecule type" value="Genomic_DNA"/>
</dbReference>
<comment type="subcellular location">
    <subcellularLocation>
        <location evidence="1">Membrane</location>
        <topology evidence="1">Multi-pass membrane protein</topology>
    </subcellularLocation>
</comment>
<feature type="transmembrane region" description="Helical" evidence="5">
    <location>
        <begin position="12"/>
        <end position="31"/>
    </location>
</feature>